<evidence type="ECO:0000313" key="2">
    <source>
        <dbReference type="EMBL" id="SFZ89148.1"/>
    </source>
</evidence>
<keyword evidence="1" id="KW-0812">Transmembrane</keyword>
<gene>
    <name evidence="2" type="ORF">LREN565_2261</name>
</gene>
<keyword evidence="1" id="KW-0472">Membrane</keyword>
<reference evidence="2" key="1">
    <citation type="submission" date="2016-11" db="EMBL/GenBank/DDBJ databases">
        <authorList>
            <person name="Jaros S."/>
            <person name="Januszkiewicz K."/>
            <person name="Wedrychowicz H."/>
        </authorList>
    </citation>
    <scope>NUCLEOTIDE SEQUENCE</scope>
    <source>
        <strain evidence="2">ACA-DC 565</strain>
    </source>
</reference>
<feature type="transmembrane region" description="Helical" evidence="1">
    <location>
        <begin position="6"/>
        <end position="25"/>
    </location>
</feature>
<dbReference type="EMBL" id="LT634362">
    <property type="protein sequence ID" value="SFZ89148.1"/>
    <property type="molecule type" value="Genomic_DNA"/>
</dbReference>
<sequence>MPIGHIEQFFYCWPLILSLPFISGLRGRARRPKLKVKRA</sequence>
<keyword evidence="1" id="KW-1133">Transmembrane helix</keyword>
<dbReference type="AlphaFoldDB" id="A0A1K2IA96"/>
<name>A0A1K2IA96_9LACO</name>
<accession>A0A1K2IA96</accession>
<evidence type="ECO:0000256" key="1">
    <source>
        <dbReference type="SAM" id="Phobius"/>
    </source>
</evidence>
<protein>
    <submittedName>
        <fullName evidence="2">Uncharacterized protein</fullName>
    </submittedName>
</protein>
<proteinExistence type="predicted"/>
<organism evidence="2">
    <name type="scientific">Loigolactobacillus rennini</name>
    <dbReference type="NCBI Taxonomy" id="238013"/>
    <lineage>
        <taxon>Bacteria</taxon>
        <taxon>Bacillati</taxon>
        <taxon>Bacillota</taxon>
        <taxon>Bacilli</taxon>
        <taxon>Lactobacillales</taxon>
        <taxon>Lactobacillaceae</taxon>
        <taxon>Loigolactobacillus</taxon>
    </lineage>
</organism>